<feature type="compositionally biased region" description="Gly residues" evidence="9">
    <location>
        <begin position="700"/>
        <end position="715"/>
    </location>
</feature>
<keyword evidence="4 7" id="KW-0067">ATP-binding</keyword>
<dbReference type="Pfam" id="PF00271">
    <property type="entry name" value="Helicase_C"/>
    <property type="match status" value="1"/>
</dbReference>
<dbReference type="PROSITE" id="PS00039">
    <property type="entry name" value="DEAD_ATP_HELICASE"/>
    <property type="match status" value="1"/>
</dbReference>
<dbReference type="SMART" id="SM00490">
    <property type="entry name" value="HELICc"/>
    <property type="match status" value="1"/>
</dbReference>
<keyword evidence="2 7" id="KW-0378">Hydrolase</keyword>
<evidence type="ECO:0000259" key="11">
    <source>
        <dbReference type="PROSITE" id="PS51194"/>
    </source>
</evidence>
<comment type="domain">
    <text evidence="8">The Q motif is unique to and characteristic of the DEAD box family of RNA helicases and controls ATP binding and hydrolysis.</text>
</comment>
<dbReference type="InterPro" id="IPR011545">
    <property type="entry name" value="DEAD/DEAH_box_helicase_dom"/>
</dbReference>
<evidence type="ECO:0000256" key="5">
    <source>
        <dbReference type="ARBA" id="ARBA00022884"/>
    </source>
</evidence>
<feature type="compositionally biased region" description="Basic and acidic residues" evidence="9">
    <location>
        <begin position="647"/>
        <end position="659"/>
    </location>
</feature>
<sequence length="727" mass="80212">MFNACKRGSSSVSRIFSFVRVTNRISTPNPLILRIPILSNHKTLSETRWIHISSALKNQTSEINAHQRRDVTKFEELAEHNMVHPNIIQEITQNMKLHTLTEVQVATINEGLQGVDIIAQARTGTGKTLGFLIPTIQNILRKSPELATRQRYSKARPSDIRAIIISPTRELAEQIAVEAQKLCHRTDLIVQVAVGGNSKRRMLMKTQREGCHLLVATPGRLMDLLTDESSGVCAPNLTSLVLDEADRLLDDGFSRDIEEIVKILPDRRVIDRQTLLFSATVPKEVMHLVRKTLKSDFHFVQTVKEGELATHEKVPQNIIIAPGVENWMPILVEISKKALSAQDELHNTSPSEQAKPFKAIVYFTSTAQVKLAYEIIAGLKPENQGSRHPLYPVQLFIINGTMTQEARTRAASNFRRCSSGMLFSTDVTARGMDFPGVSHVLQFGLPPNKEQYIHRVGRTGRGDNTGDGFIIIDQSNLENGKRMLRGLPIKENKSIETAKVDMSSSAQIPESIAGIFSQVAEATQASSRRSKEAAYKSSLNNLKTDEQCLALARWTKYGWGFDEPPPISSTLANKLGLRNRPGINIGRPTEFPDEPEPRFNSRGQGGYQDRAGFGNQSGARSNFRSRGGDRDSFASRGGDRGGFQNRSGDRDSFASRGGDRGGFGSRGGDRGGYGNRGGDRGGFQNRSGDRDSFASRGGDRGGFSNRGGDRGGFGNRSGDRGGFERRR</sequence>
<gene>
    <name evidence="12" type="ORF">BGTH12_LOCUS7167</name>
</gene>
<evidence type="ECO:0000313" key="13">
    <source>
        <dbReference type="Proteomes" id="UP000683417"/>
    </source>
</evidence>
<feature type="compositionally biased region" description="Gly residues" evidence="9">
    <location>
        <begin position="660"/>
        <end position="676"/>
    </location>
</feature>
<dbReference type="GO" id="GO:0005524">
    <property type="term" value="F:ATP binding"/>
    <property type="evidence" value="ECO:0007669"/>
    <property type="project" value="UniProtKB-UniRule"/>
</dbReference>
<evidence type="ECO:0000256" key="4">
    <source>
        <dbReference type="ARBA" id="ARBA00022840"/>
    </source>
</evidence>
<evidence type="ECO:0000256" key="2">
    <source>
        <dbReference type="ARBA" id="ARBA00022801"/>
    </source>
</evidence>
<dbReference type="AlphaFoldDB" id="A0A9W4GHM2"/>
<organism evidence="12 13">
    <name type="scientific">Blumeria graminis f. sp. triticale</name>
    <dbReference type="NCBI Taxonomy" id="1689686"/>
    <lineage>
        <taxon>Eukaryota</taxon>
        <taxon>Fungi</taxon>
        <taxon>Dikarya</taxon>
        <taxon>Ascomycota</taxon>
        <taxon>Pezizomycotina</taxon>
        <taxon>Leotiomycetes</taxon>
        <taxon>Erysiphales</taxon>
        <taxon>Erysiphaceae</taxon>
        <taxon>Blumeria</taxon>
    </lineage>
</organism>
<reference evidence="12" key="1">
    <citation type="submission" date="2020-10" db="EMBL/GenBank/DDBJ databases">
        <authorList>
            <person name="Muller C M."/>
        </authorList>
    </citation>
    <scope>NUCLEOTIDE SEQUENCE</scope>
    <source>
        <strain evidence="12">THUN-12</strain>
    </source>
</reference>
<dbReference type="InterPro" id="IPR000629">
    <property type="entry name" value="RNA-helicase_DEAD-box_CS"/>
</dbReference>
<protein>
    <recommendedName>
        <fullName evidence="8">ATP-dependent RNA helicase</fullName>
        <ecNumber evidence="8">3.6.4.13</ecNumber>
    </recommendedName>
</protein>
<dbReference type="Pfam" id="PF00270">
    <property type="entry name" value="DEAD"/>
    <property type="match status" value="1"/>
</dbReference>
<feature type="compositionally biased region" description="Basic and acidic residues" evidence="9">
    <location>
        <begin position="626"/>
        <end position="639"/>
    </location>
</feature>
<dbReference type="GO" id="GO:0003723">
    <property type="term" value="F:RNA binding"/>
    <property type="evidence" value="ECO:0007669"/>
    <property type="project" value="UniProtKB-UniRule"/>
</dbReference>
<dbReference type="Proteomes" id="UP000683417">
    <property type="component" value="Unassembled WGS sequence"/>
</dbReference>
<dbReference type="GO" id="GO:0016787">
    <property type="term" value="F:hydrolase activity"/>
    <property type="evidence" value="ECO:0007669"/>
    <property type="project" value="UniProtKB-KW"/>
</dbReference>
<evidence type="ECO:0000259" key="10">
    <source>
        <dbReference type="PROSITE" id="PS51192"/>
    </source>
</evidence>
<dbReference type="EMBL" id="CAJHIT010000009">
    <property type="protein sequence ID" value="CAD6505809.1"/>
    <property type="molecule type" value="Genomic_DNA"/>
</dbReference>
<comment type="caution">
    <text evidence="12">The sequence shown here is derived from an EMBL/GenBank/DDBJ whole genome shotgun (WGS) entry which is preliminary data.</text>
</comment>
<feature type="compositionally biased region" description="Basic and acidic residues" evidence="9">
    <location>
        <begin position="687"/>
        <end position="699"/>
    </location>
</feature>
<evidence type="ECO:0000256" key="8">
    <source>
        <dbReference type="RuleBase" id="RU365068"/>
    </source>
</evidence>
<keyword evidence="5 8" id="KW-0694">RNA-binding</keyword>
<keyword evidence="3 7" id="KW-0347">Helicase</keyword>
<dbReference type="CDD" id="cd18787">
    <property type="entry name" value="SF2_C_DEAD"/>
    <property type="match status" value="1"/>
</dbReference>
<dbReference type="GO" id="GO:0003724">
    <property type="term" value="F:RNA helicase activity"/>
    <property type="evidence" value="ECO:0007669"/>
    <property type="project" value="UniProtKB-EC"/>
</dbReference>
<dbReference type="EC" id="3.6.4.13" evidence="8"/>
<feature type="compositionally biased region" description="Polar residues" evidence="9">
    <location>
        <begin position="614"/>
        <end position="624"/>
    </location>
</feature>
<comment type="function">
    <text evidence="8">RNA helicase.</text>
</comment>
<evidence type="ECO:0000256" key="9">
    <source>
        <dbReference type="SAM" id="MobiDB-lite"/>
    </source>
</evidence>
<dbReference type="PANTHER" id="PTHR24031">
    <property type="entry name" value="RNA HELICASE"/>
    <property type="match status" value="1"/>
</dbReference>
<proteinExistence type="inferred from homology"/>
<keyword evidence="6" id="KW-0539">Nucleus</keyword>
<evidence type="ECO:0000256" key="3">
    <source>
        <dbReference type="ARBA" id="ARBA00022806"/>
    </source>
</evidence>
<dbReference type="PROSITE" id="PS51192">
    <property type="entry name" value="HELICASE_ATP_BIND_1"/>
    <property type="match status" value="1"/>
</dbReference>
<comment type="catalytic activity">
    <reaction evidence="8">
        <text>ATP + H2O = ADP + phosphate + H(+)</text>
        <dbReference type="Rhea" id="RHEA:13065"/>
        <dbReference type="ChEBI" id="CHEBI:15377"/>
        <dbReference type="ChEBI" id="CHEBI:15378"/>
        <dbReference type="ChEBI" id="CHEBI:30616"/>
        <dbReference type="ChEBI" id="CHEBI:43474"/>
        <dbReference type="ChEBI" id="CHEBI:456216"/>
        <dbReference type="EC" id="3.6.4.13"/>
    </reaction>
</comment>
<evidence type="ECO:0000313" key="12">
    <source>
        <dbReference type="EMBL" id="CAD6505809.1"/>
    </source>
</evidence>
<feature type="domain" description="Helicase C-terminal" evidence="11">
    <location>
        <begin position="340"/>
        <end position="506"/>
    </location>
</feature>
<keyword evidence="1 7" id="KW-0547">Nucleotide-binding</keyword>
<accession>A0A9W4GHM2</accession>
<dbReference type="CDD" id="cd17964">
    <property type="entry name" value="DEADc_MSS116"/>
    <property type="match status" value="1"/>
</dbReference>
<dbReference type="PROSITE" id="PS51194">
    <property type="entry name" value="HELICASE_CTER"/>
    <property type="match status" value="1"/>
</dbReference>
<evidence type="ECO:0000256" key="6">
    <source>
        <dbReference type="ARBA" id="ARBA00023242"/>
    </source>
</evidence>
<evidence type="ECO:0000256" key="1">
    <source>
        <dbReference type="ARBA" id="ARBA00022741"/>
    </source>
</evidence>
<feature type="compositionally biased region" description="Basic and acidic residues" evidence="9">
    <location>
        <begin position="717"/>
        <end position="727"/>
    </location>
</feature>
<name>A0A9W4GHM2_BLUGR</name>
<comment type="similarity">
    <text evidence="7">Belongs to the DEAD box helicase family.</text>
</comment>
<dbReference type="SMART" id="SM00487">
    <property type="entry name" value="DEXDc"/>
    <property type="match status" value="1"/>
</dbReference>
<feature type="region of interest" description="Disordered" evidence="9">
    <location>
        <begin position="577"/>
        <end position="727"/>
    </location>
</feature>
<dbReference type="InterPro" id="IPR014001">
    <property type="entry name" value="Helicase_ATP-bd"/>
</dbReference>
<feature type="domain" description="Helicase ATP-binding" evidence="10">
    <location>
        <begin position="108"/>
        <end position="299"/>
    </location>
</feature>
<dbReference type="InterPro" id="IPR001650">
    <property type="entry name" value="Helicase_C-like"/>
</dbReference>
<evidence type="ECO:0000256" key="7">
    <source>
        <dbReference type="RuleBase" id="RU000492"/>
    </source>
</evidence>